<comment type="subcellular location">
    <subcellularLocation>
        <location evidence="5">Nucleus</location>
    </subcellularLocation>
</comment>
<name>A0ABQ9FLQ5_TEGGR</name>
<dbReference type="Proteomes" id="UP001217089">
    <property type="component" value="Unassembled WGS sequence"/>
</dbReference>
<accession>A0ABQ9FLQ5</accession>
<dbReference type="EMBL" id="JARBDR010000246">
    <property type="protein sequence ID" value="KAJ8317215.1"/>
    <property type="molecule type" value="Genomic_DNA"/>
</dbReference>
<feature type="compositionally biased region" description="Low complexity" evidence="6">
    <location>
        <begin position="650"/>
        <end position="665"/>
    </location>
</feature>
<evidence type="ECO:0000313" key="8">
    <source>
        <dbReference type="EMBL" id="KAJ8317215.1"/>
    </source>
</evidence>
<keyword evidence="4 5" id="KW-0539">Nucleus</keyword>
<evidence type="ECO:0000313" key="9">
    <source>
        <dbReference type="Proteomes" id="UP001217089"/>
    </source>
</evidence>
<dbReference type="SUPFAM" id="SSF46689">
    <property type="entry name" value="Homeodomain-like"/>
    <property type="match status" value="2"/>
</dbReference>
<organism evidence="8 9">
    <name type="scientific">Tegillarca granosa</name>
    <name type="common">Malaysian cockle</name>
    <name type="synonym">Anadara granosa</name>
    <dbReference type="NCBI Taxonomy" id="220873"/>
    <lineage>
        <taxon>Eukaryota</taxon>
        <taxon>Metazoa</taxon>
        <taxon>Spiralia</taxon>
        <taxon>Lophotrochozoa</taxon>
        <taxon>Mollusca</taxon>
        <taxon>Bivalvia</taxon>
        <taxon>Autobranchia</taxon>
        <taxon>Pteriomorphia</taxon>
        <taxon>Arcoida</taxon>
        <taxon>Arcoidea</taxon>
        <taxon>Arcidae</taxon>
        <taxon>Tegillarca</taxon>
    </lineage>
</organism>
<dbReference type="PROSITE" id="PS50960">
    <property type="entry name" value="HTH_PSQ"/>
    <property type="match status" value="1"/>
</dbReference>
<evidence type="ECO:0000256" key="4">
    <source>
        <dbReference type="ARBA" id="ARBA00023242"/>
    </source>
</evidence>
<feature type="compositionally biased region" description="Basic and acidic residues" evidence="6">
    <location>
        <begin position="513"/>
        <end position="523"/>
    </location>
</feature>
<dbReference type="InterPro" id="IPR009057">
    <property type="entry name" value="Homeodomain-like_sf"/>
</dbReference>
<keyword evidence="2 5" id="KW-0238">DNA-binding</keyword>
<feature type="compositionally biased region" description="Low complexity" evidence="6">
    <location>
        <begin position="524"/>
        <end position="535"/>
    </location>
</feature>
<keyword evidence="9" id="KW-1185">Reference proteome</keyword>
<dbReference type="InterPro" id="IPR007889">
    <property type="entry name" value="HTH_Psq"/>
</dbReference>
<dbReference type="PANTHER" id="PTHR21545">
    <property type="entry name" value="TRANSCRIPTION FACTOR MLR1/2"/>
    <property type="match status" value="1"/>
</dbReference>
<gene>
    <name evidence="8" type="ORF">KUTeg_005119</name>
</gene>
<feature type="compositionally biased region" description="Low complexity" evidence="6">
    <location>
        <begin position="496"/>
        <end position="509"/>
    </location>
</feature>
<reference evidence="8 9" key="1">
    <citation type="submission" date="2022-12" db="EMBL/GenBank/DDBJ databases">
        <title>Chromosome-level genome of Tegillarca granosa.</title>
        <authorList>
            <person name="Kim J."/>
        </authorList>
    </citation>
    <scope>NUCLEOTIDE SEQUENCE [LARGE SCALE GENOMIC DNA]</scope>
    <source>
        <strain evidence="8">Teg-2019</strain>
        <tissue evidence="8">Adductor muscle</tissue>
    </source>
</reference>
<dbReference type="Pfam" id="PF05225">
    <property type="entry name" value="HTH_psq"/>
    <property type="match status" value="2"/>
</dbReference>
<evidence type="ECO:0000256" key="2">
    <source>
        <dbReference type="ARBA" id="ARBA00023125"/>
    </source>
</evidence>
<comment type="caution">
    <text evidence="8">The sequence shown here is derived from an EMBL/GenBank/DDBJ whole genome shotgun (WGS) entry which is preliminary data.</text>
</comment>
<evidence type="ECO:0000256" key="3">
    <source>
        <dbReference type="ARBA" id="ARBA00023163"/>
    </source>
</evidence>
<protein>
    <recommendedName>
        <fullName evidence="7">HTH psq-type domain-containing protein</fullName>
    </recommendedName>
</protein>
<feature type="compositionally biased region" description="Basic residues" evidence="6">
    <location>
        <begin position="538"/>
        <end position="547"/>
    </location>
</feature>
<keyword evidence="3" id="KW-0804">Transcription</keyword>
<dbReference type="Gene3D" id="1.10.10.60">
    <property type="entry name" value="Homeodomain-like"/>
    <property type="match status" value="2"/>
</dbReference>
<feature type="region of interest" description="Disordered" evidence="6">
    <location>
        <begin position="599"/>
        <end position="665"/>
    </location>
</feature>
<evidence type="ECO:0000256" key="1">
    <source>
        <dbReference type="ARBA" id="ARBA00023015"/>
    </source>
</evidence>
<sequence>MVDCGNTRCSQEKKSFKKELMSWSKKIPLIVELHINQNMNMTRFNFNVILIIPVNSLEVVAEEIIGKDVVSELLRPFNCSRRVISYFLKTNSHHNVNKRSAIPEVLPVKCGFVKPEFKEAIEQLVEEAKNGKGLHDNPSLKYLQELLPYCPQYYTDNVGREILADLKTTGRTSPVDTMDTEMNVPQPAKCLIELKIPHIVAHASNKIKKEIVSNCKKAYTDEELTAAVSEIQSGKLGTRRASVLYGIPRSTLRNKIFKLGNEKLENLLSGSDSLEEDHMLSSETAMKWSELIQGNHLPLSLPQLPFNLPLAIKQESDSDMDDWDMKLDRIRKKHNLNGKKELYRTDYAHELKMPLLADIIRKLAEERLDMERNASRVRDMNKEKIDANLEEESAVQSLKRSSHLLQTALASSDIKIPSYRPIHSQNSDDLLSEYIYPSSYDKLDNSRIGETLKDIIVKTISEKVRVKSQALTDFCQGVGAHILEPREEAKLNSCISTPSSSASASPSPTKRIKREEEENKRSNTENIPSTSSSSTALKKTRPKRGQYRKYNSQLLTEAVKAVQRGEMSVHRAGSYYGVPHSTLEYKVKERHLLRQKRIKEQKLQKEAAASSGDSSSNKKASNNNNNNLSCTSSSNSNSSSNTSPAKLETSKQSSASSGTTTTSSSWFPPYLSSSSPLDAASTGSLGAFYNPASGFALNTPASELLRKLQHKVQSKANSLQENSYELLGGNSSLGEGYLFIN</sequence>
<feature type="domain" description="HTH psq-type" evidence="7">
    <location>
        <begin position="541"/>
        <end position="593"/>
    </location>
</feature>
<feature type="compositionally biased region" description="Low complexity" evidence="6">
    <location>
        <begin position="610"/>
        <end position="643"/>
    </location>
</feature>
<proteinExistence type="predicted"/>
<evidence type="ECO:0000256" key="6">
    <source>
        <dbReference type="SAM" id="MobiDB-lite"/>
    </source>
</evidence>
<keyword evidence="1" id="KW-0805">Transcription regulation</keyword>
<feature type="DNA-binding region" description="H-T-H motif" evidence="5">
    <location>
        <begin position="569"/>
        <end position="589"/>
    </location>
</feature>
<evidence type="ECO:0000256" key="5">
    <source>
        <dbReference type="PROSITE-ProRule" id="PRU00320"/>
    </source>
</evidence>
<dbReference type="PANTHER" id="PTHR21545:SF13">
    <property type="entry name" value="ECDYSONE-INDUCED PROTEIN 93F, ISOFORM C"/>
    <property type="match status" value="1"/>
</dbReference>
<evidence type="ECO:0000259" key="7">
    <source>
        <dbReference type="PROSITE" id="PS50960"/>
    </source>
</evidence>
<feature type="region of interest" description="Disordered" evidence="6">
    <location>
        <begin position="493"/>
        <end position="551"/>
    </location>
</feature>